<dbReference type="PANTHER" id="PTHR30055">
    <property type="entry name" value="HTH-TYPE TRANSCRIPTIONAL REGULATOR RUTR"/>
    <property type="match status" value="1"/>
</dbReference>
<evidence type="ECO:0000256" key="2">
    <source>
        <dbReference type="ARBA" id="ARBA00023125"/>
    </source>
</evidence>
<dbReference type="SUPFAM" id="SSF46689">
    <property type="entry name" value="Homeodomain-like"/>
    <property type="match status" value="1"/>
</dbReference>
<protein>
    <submittedName>
        <fullName evidence="6">TetR family transcriptional regulator</fullName>
    </submittedName>
</protein>
<dbReference type="Pfam" id="PF00440">
    <property type="entry name" value="TetR_N"/>
    <property type="match status" value="1"/>
</dbReference>
<dbReference type="SUPFAM" id="SSF48498">
    <property type="entry name" value="Tetracyclin repressor-like, C-terminal domain"/>
    <property type="match status" value="1"/>
</dbReference>
<keyword evidence="3" id="KW-0804">Transcription</keyword>
<accession>A0ABP8DQE3</accession>
<evidence type="ECO:0000256" key="4">
    <source>
        <dbReference type="PROSITE-ProRule" id="PRU00335"/>
    </source>
</evidence>
<keyword evidence="7" id="KW-1185">Reference proteome</keyword>
<evidence type="ECO:0000313" key="6">
    <source>
        <dbReference type="EMBL" id="GAA4261733.1"/>
    </source>
</evidence>
<keyword evidence="2 4" id="KW-0238">DNA-binding</keyword>
<sequence>MAAGKPGARAAKAAQTRSRMLAAARELFVQRGYTATTMQAIADEAAVAVQTLYFTFETKRAILKELLDVEVAGDTAPIATLDRPWVAQALAAPPADMLRRLVEATGAIHDRVAPVMEAVRSAATTDPVIAEMWRTNIAQRHTVLSVFTGALAAKGGLRPGLNAARAADVALATLAPETYRLLTGDRGWTHDEWIAWATQALGDALLPRTGSLERPTS</sequence>
<feature type="DNA-binding region" description="H-T-H motif" evidence="4">
    <location>
        <begin position="37"/>
        <end position="56"/>
    </location>
</feature>
<dbReference type="Gene3D" id="1.10.357.10">
    <property type="entry name" value="Tetracycline Repressor, domain 2"/>
    <property type="match status" value="1"/>
</dbReference>
<dbReference type="RefSeq" id="WP_345138731.1">
    <property type="nucleotide sequence ID" value="NZ_BAABAT010000047.1"/>
</dbReference>
<reference evidence="7" key="1">
    <citation type="journal article" date="2019" name="Int. J. Syst. Evol. Microbiol.">
        <title>The Global Catalogue of Microorganisms (GCM) 10K type strain sequencing project: providing services to taxonomists for standard genome sequencing and annotation.</title>
        <authorList>
            <consortium name="The Broad Institute Genomics Platform"/>
            <consortium name="The Broad Institute Genome Sequencing Center for Infectious Disease"/>
            <person name="Wu L."/>
            <person name="Ma J."/>
        </authorList>
    </citation>
    <scope>NUCLEOTIDE SEQUENCE [LARGE SCALE GENOMIC DNA]</scope>
    <source>
        <strain evidence="7">JCM 17441</strain>
    </source>
</reference>
<name>A0ABP8DQE3_9ACTN</name>
<gene>
    <name evidence="6" type="ORF">GCM10022255_095550</name>
</gene>
<evidence type="ECO:0000259" key="5">
    <source>
        <dbReference type="PROSITE" id="PS50977"/>
    </source>
</evidence>
<dbReference type="PROSITE" id="PS50977">
    <property type="entry name" value="HTH_TETR_2"/>
    <property type="match status" value="1"/>
</dbReference>
<dbReference type="InterPro" id="IPR009057">
    <property type="entry name" value="Homeodomain-like_sf"/>
</dbReference>
<dbReference type="InterPro" id="IPR001647">
    <property type="entry name" value="HTH_TetR"/>
</dbReference>
<dbReference type="EMBL" id="BAABAT010000047">
    <property type="protein sequence ID" value="GAA4261733.1"/>
    <property type="molecule type" value="Genomic_DNA"/>
</dbReference>
<dbReference type="InterPro" id="IPR050109">
    <property type="entry name" value="HTH-type_TetR-like_transc_reg"/>
</dbReference>
<organism evidence="6 7">
    <name type="scientific">Dactylosporangium darangshiense</name>
    <dbReference type="NCBI Taxonomy" id="579108"/>
    <lineage>
        <taxon>Bacteria</taxon>
        <taxon>Bacillati</taxon>
        <taxon>Actinomycetota</taxon>
        <taxon>Actinomycetes</taxon>
        <taxon>Micromonosporales</taxon>
        <taxon>Micromonosporaceae</taxon>
        <taxon>Dactylosporangium</taxon>
    </lineage>
</organism>
<keyword evidence="1" id="KW-0805">Transcription regulation</keyword>
<feature type="domain" description="HTH tetR-type" evidence="5">
    <location>
        <begin position="14"/>
        <end position="74"/>
    </location>
</feature>
<comment type="caution">
    <text evidence="6">The sequence shown here is derived from an EMBL/GenBank/DDBJ whole genome shotgun (WGS) entry which is preliminary data.</text>
</comment>
<dbReference type="Proteomes" id="UP001500620">
    <property type="component" value="Unassembled WGS sequence"/>
</dbReference>
<evidence type="ECO:0000313" key="7">
    <source>
        <dbReference type="Proteomes" id="UP001500620"/>
    </source>
</evidence>
<dbReference type="PANTHER" id="PTHR30055:SF234">
    <property type="entry name" value="HTH-TYPE TRANSCRIPTIONAL REGULATOR BETI"/>
    <property type="match status" value="1"/>
</dbReference>
<proteinExistence type="predicted"/>
<dbReference type="InterPro" id="IPR036271">
    <property type="entry name" value="Tet_transcr_reg_TetR-rel_C_sf"/>
</dbReference>
<evidence type="ECO:0000256" key="3">
    <source>
        <dbReference type="ARBA" id="ARBA00023163"/>
    </source>
</evidence>
<dbReference type="Gene3D" id="1.10.10.60">
    <property type="entry name" value="Homeodomain-like"/>
    <property type="match status" value="1"/>
</dbReference>
<dbReference type="PRINTS" id="PR00455">
    <property type="entry name" value="HTHTETR"/>
</dbReference>
<evidence type="ECO:0000256" key="1">
    <source>
        <dbReference type="ARBA" id="ARBA00023015"/>
    </source>
</evidence>